<dbReference type="AlphaFoldDB" id="A0A518BQH5"/>
<dbReference type="Pfam" id="PF13432">
    <property type="entry name" value="TPR_16"/>
    <property type="match status" value="2"/>
</dbReference>
<protein>
    <submittedName>
        <fullName evidence="5">Tetratricopeptide repeat protein</fullName>
    </submittedName>
</protein>
<dbReference type="InterPro" id="IPR011990">
    <property type="entry name" value="TPR-like_helical_dom_sf"/>
</dbReference>
<feature type="signal peptide" evidence="4">
    <location>
        <begin position="1"/>
        <end position="24"/>
    </location>
</feature>
<evidence type="ECO:0000256" key="3">
    <source>
        <dbReference type="PROSITE-ProRule" id="PRU00339"/>
    </source>
</evidence>
<dbReference type="PROSITE" id="PS50293">
    <property type="entry name" value="TPR_REGION"/>
    <property type="match status" value="1"/>
</dbReference>
<dbReference type="RefSeq" id="WP_145068922.1">
    <property type="nucleotide sequence ID" value="NZ_CP036287.1"/>
</dbReference>
<evidence type="ECO:0000256" key="1">
    <source>
        <dbReference type="ARBA" id="ARBA00022737"/>
    </source>
</evidence>
<keyword evidence="2 3" id="KW-0802">TPR repeat</keyword>
<dbReference type="PANTHER" id="PTHR45586">
    <property type="entry name" value="TPR REPEAT-CONTAINING PROTEIN PA4667"/>
    <property type="match status" value="1"/>
</dbReference>
<dbReference type="Gene3D" id="1.25.40.10">
    <property type="entry name" value="Tetratricopeptide repeat domain"/>
    <property type="match status" value="1"/>
</dbReference>
<evidence type="ECO:0000313" key="5">
    <source>
        <dbReference type="EMBL" id="QDU69221.1"/>
    </source>
</evidence>
<feature type="repeat" description="TPR" evidence="3">
    <location>
        <begin position="181"/>
        <end position="214"/>
    </location>
</feature>
<dbReference type="SUPFAM" id="SSF48452">
    <property type="entry name" value="TPR-like"/>
    <property type="match status" value="1"/>
</dbReference>
<dbReference type="Pfam" id="PF13181">
    <property type="entry name" value="TPR_8"/>
    <property type="match status" value="1"/>
</dbReference>
<gene>
    <name evidence="5" type="ORF">Pla133_43380</name>
</gene>
<feature type="repeat" description="TPR" evidence="3">
    <location>
        <begin position="146"/>
        <end position="179"/>
    </location>
</feature>
<dbReference type="InterPro" id="IPR019734">
    <property type="entry name" value="TPR_rpt"/>
</dbReference>
<dbReference type="KEGG" id="pbap:Pla133_43380"/>
<evidence type="ECO:0000256" key="4">
    <source>
        <dbReference type="SAM" id="SignalP"/>
    </source>
</evidence>
<keyword evidence="6" id="KW-1185">Reference proteome</keyword>
<name>A0A518BQH5_9BACT</name>
<evidence type="ECO:0000256" key="2">
    <source>
        <dbReference type="ARBA" id="ARBA00022803"/>
    </source>
</evidence>
<keyword evidence="4" id="KW-0732">Signal</keyword>
<dbReference type="InterPro" id="IPR051012">
    <property type="entry name" value="CellSynth/LPSAsmb/PSIAsmb"/>
</dbReference>
<dbReference type="Proteomes" id="UP000316921">
    <property type="component" value="Chromosome"/>
</dbReference>
<dbReference type="PANTHER" id="PTHR45586:SF14">
    <property type="entry name" value="TETRATRICOPEPTIDE TPR_2 REPEAT PROTEIN"/>
    <property type="match status" value="1"/>
</dbReference>
<evidence type="ECO:0000313" key="6">
    <source>
        <dbReference type="Proteomes" id="UP000316921"/>
    </source>
</evidence>
<feature type="repeat" description="TPR" evidence="3">
    <location>
        <begin position="112"/>
        <end position="145"/>
    </location>
</feature>
<feature type="chain" id="PRO_5022178313" evidence="4">
    <location>
        <begin position="25"/>
        <end position="404"/>
    </location>
</feature>
<dbReference type="PROSITE" id="PS50005">
    <property type="entry name" value="TPR"/>
    <property type="match status" value="3"/>
</dbReference>
<dbReference type="EMBL" id="CP036287">
    <property type="protein sequence ID" value="QDU69221.1"/>
    <property type="molecule type" value="Genomic_DNA"/>
</dbReference>
<organism evidence="5 6">
    <name type="scientific">Engelhardtia mirabilis</name>
    <dbReference type="NCBI Taxonomy" id="2528011"/>
    <lineage>
        <taxon>Bacteria</taxon>
        <taxon>Pseudomonadati</taxon>
        <taxon>Planctomycetota</taxon>
        <taxon>Planctomycetia</taxon>
        <taxon>Planctomycetia incertae sedis</taxon>
        <taxon>Engelhardtia</taxon>
    </lineage>
</organism>
<dbReference type="SMART" id="SM00028">
    <property type="entry name" value="TPR"/>
    <property type="match status" value="4"/>
</dbReference>
<keyword evidence="1" id="KW-0677">Repeat</keyword>
<sequence precursor="true">MSVAWIRSLAVAAVVAAAAPSGEAQEDSDDGVGIGFEQHPEILKRTPDELPRASGEPWAGLFELGSDQAIAEHLGEETVRALGEIELAYRASDFPATLEGLYVLLEAQPDLPPALVILGTTYFRLRRYGDAVVAYERLLEVSPSQVWRTQALGHAYYSLGEYERARDHYDAVLAAQPEPSSEAVRGLALANLRLGEEDRALELFDRVLELDPSNWEAQAWIAQVRFDRGEVDLARTAAEAARALAPHEPRPWYILTNVLYDLGLDEQAEATEERWRELDSLAQGTRRVRSMLMFQPDSYALAVELVELCRQSGDRAGVREGLDRMVHNRPNDIRQVDVYIFALDCLQEIGDHAAADVAAEALATDCADEVDTWRRLETYYAMRRDRKRQIEAGELYRRMGGADR</sequence>
<reference evidence="5 6" key="1">
    <citation type="submission" date="2019-02" db="EMBL/GenBank/DDBJ databases">
        <title>Deep-cultivation of Planctomycetes and their phenomic and genomic characterization uncovers novel biology.</title>
        <authorList>
            <person name="Wiegand S."/>
            <person name="Jogler M."/>
            <person name="Boedeker C."/>
            <person name="Pinto D."/>
            <person name="Vollmers J."/>
            <person name="Rivas-Marin E."/>
            <person name="Kohn T."/>
            <person name="Peeters S.H."/>
            <person name="Heuer A."/>
            <person name="Rast P."/>
            <person name="Oberbeckmann S."/>
            <person name="Bunk B."/>
            <person name="Jeske O."/>
            <person name="Meyerdierks A."/>
            <person name="Storesund J.E."/>
            <person name="Kallscheuer N."/>
            <person name="Luecker S."/>
            <person name="Lage O.M."/>
            <person name="Pohl T."/>
            <person name="Merkel B.J."/>
            <person name="Hornburger P."/>
            <person name="Mueller R.-W."/>
            <person name="Bruemmer F."/>
            <person name="Labrenz M."/>
            <person name="Spormann A.M."/>
            <person name="Op den Camp H."/>
            <person name="Overmann J."/>
            <person name="Amann R."/>
            <person name="Jetten M.S.M."/>
            <person name="Mascher T."/>
            <person name="Medema M.H."/>
            <person name="Devos D.P."/>
            <person name="Kaster A.-K."/>
            <person name="Ovreas L."/>
            <person name="Rohde M."/>
            <person name="Galperin M.Y."/>
            <person name="Jogler C."/>
        </authorList>
    </citation>
    <scope>NUCLEOTIDE SEQUENCE [LARGE SCALE GENOMIC DNA]</scope>
    <source>
        <strain evidence="5 6">Pla133</strain>
    </source>
</reference>
<proteinExistence type="predicted"/>
<accession>A0A518BQH5</accession>